<feature type="compositionally biased region" description="Basic and acidic residues" evidence="20">
    <location>
        <begin position="258"/>
        <end position="274"/>
    </location>
</feature>
<dbReference type="FunFam" id="3.30.40.10:FF:000172">
    <property type="entry name" value="E3 ubiquitin-protein ligase RAD18"/>
    <property type="match status" value="1"/>
</dbReference>
<keyword evidence="15" id="KW-0539">Nucleus</keyword>
<keyword evidence="14" id="KW-0234">DNA repair</keyword>
<dbReference type="InterPro" id="IPR006642">
    <property type="entry name" value="Rad18_UBZ4"/>
</dbReference>
<keyword evidence="13" id="KW-0238">DNA-binding</keyword>
<keyword evidence="23" id="KW-1185">Reference proteome</keyword>
<evidence type="ECO:0000256" key="9">
    <source>
        <dbReference type="ARBA" id="ARBA00022763"/>
    </source>
</evidence>
<evidence type="ECO:0000256" key="19">
    <source>
        <dbReference type="PROSITE-ProRule" id="PRU00175"/>
    </source>
</evidence>
<comment type="catalytic activity">
    <reaction evidence="1">
        <text>S-ubiquitinyl-[E2 ubiquitin-conjugating enzyme]-L-cysteine + [acceptor protein]-L-lysine = [E2 ubiquitin-conjugating enzyme]-L-cysteine + N(6)-ubiquitinyl-[acceptor protein]-L-lysine.</text>
        <dbReference type="EC" id="2.3.2.27"/>
    </reaction>
</comment>
<keyword evidence="9" id="KW-0227">DNA damage</keyword>
<dbReference type="InterPro" id="IPR017907">
    <property type="entry name" value="Znf_RING_CS"/>
</dbReference>
<keyword evidence="11" id="KW-0833">Ubl conjugation pathway</keyword>
<evidence type="ECO:0000256" key="12">
    <source>
        <dbReference type="ARBA" id="ARBA00022833"/>
    </source>
</evidence>
<evidence type="ECO:0000313" key="22">
    <source>
        <dbReference type="EMBL" id="SGY77430.1"/>
    </source>
</evidence>
<dbReference type="GO" id="GO:0006281">
    <property type="term" value="P:DNA repair"/>
    <property type="evidence" value="ECO:0007669"/>
    <property type="project" value="UniProtKB-KW"/>
</dbReference>
<evidence type="ECO:0000256" key="3">
    <source>
        <dbReference type="ARBA" id="ARBA00004906"/>
    </source>
</evidence>
<evidence type="ECO:0000256" key="14">
    <source>
        <dbReference type="ARBA" id="ARBA00023204"/>
    </source>
</evidence>
<name>A0A2X0N584_9BASI</name>
<feature type="region of interest" description="Disordered" evidence="20">
    <location>
        <begin position="402"/>
        <end position="421"/>
    </location>
</feature>
<dbReference type="GO" id="GO:0005634">
    <property type="term" value="C:nucleus"/>
    <property type="evidence" value="ECO:0007669"/>
    <property type="project" value="UniProtKB-SubCell"/>
</dbReference>
<feature type="compositionally biased region" description="Polar residues" evidence="20">
    <location>
        <begin position="122"/>
        <end position="136"/>
    </location>
</feature>
<feature type="compositionally biased region" description="Basic and acidic residues" evidence="20">
    <location>
        <begin position="547"/>
        <end position="560"/>
    </location>
</feature>
<dbReference type="InterPro" id="IPR039577">
    <property type="entry name" value="Rad18"/>
</dbReference>
<feature type="region of interest" description="Disordered" evidence="20">
    <location>
        <begin position="249"/>
        <end position="283"/>
    </location>
</feature>
<evidence type="ECO:0000256" key="5">
    <source>
        <dbReference type="ARBA" id="ARBA00012483"/>
    </source>
</evidence>
<dbReference type="GO" id="GO:0006301">
    <property type="term" value="P:DNA damage tolerance"/>
    <property type="evidence" value="ECO:0007669"/>
    <property type="project" value="InterPro"/>
</dbReference>
<evidence type="ECO:0000256" key="18">
    <source>
        <dbReference type="ARBA" id="ARBA00082369"/>
    </source>
</evidence>
<proteinExistence type="inferred from homology"/>
<dbReference type="SUPFAM" id="SSF57850">
    <property type="entry name" value="RING/U-box"/>
    <property type="match status" value="1"/>
</dbReference>
<keyword evidence="12" id="KW-0862">Zinc</keyword>
<gene>
    <name evidence="22" type="primary">BQ5605_C005g03636</name>
    <name evidence="22" type="ORF">BQ5605_C005G03636</name>
</gene>
<comment type="similarity">
    <text evidence="4">Belongs to the RAD18 family.</text>
</comment>
<evidence type="ECO:0000256" key="11">
    <source>
        <dbReference type="ARBA" id="ARBA00022786"/>
    </source>
</evidence>
<evidence type="ECO:0000256" key="1">
    <source>
        <dbReference type="ARBA" id="ARBA00000900"/>
    </source>
</evidence>
<feature type="compositionally biased region" description="Polar residues" evidence="20">
    <location>
        <begin position="151"/>
        <end position="169"/>
    </location>
</feature>
<feature type="region of interest" description="Disordered" evidence="20">
    <location>
        <begin position="122"/>
        <end position="210"/>
    </location>
</feature>
<dbReference type="STRING" id="796604.A0A2X0N584"/>
<accession>A0A2X0N584</accession>
<dbReference type="InterPro" id="IPR001841">
    <property type="entry name" value="Znf_RING"/>
</dbReference>
<evidence type="ECO:0000256" key="4">
    <source>
        <dbReference type="ARBA" id="ARBA00009506"/>
    </source>
</evidence>
<dbReference type="AlphaFoldDB" id="A0A2X0N584"/>
<comment type="subcellular location">
    <subcellularLocation>
        <location evidence="2">Nucleus</location>
    </subcellularLocation>
</comment>
<keyword evidence="8" id="KW-0479">Metal-binding</keyword>
<dbReference type="EC" id="2.3.2.27" evidence="5"/>
<evidence type="ECO:0000256" key="20">
    <source>
        <dbReference type="SAM" id="MobiDB-lite"/>
    </source>
</evidence>
<dbReference type="SMART" id="SM00734">
    <property type="entry name" value="ZnF_Rad18"/>
    <property type="match status" value="1"/>
</dbReference>
<dbReference type="SMART" id="SM00184">
    <property type="entry name" value="RING"/>
    <property type="match status" value="1"/>
</dbReference>
<sequence length="582" mass="63130">MVKCSTPAPAPPPPVPDALNFDIDDPTDFTSPELGLLDASLRCPICSELFVGPVILTTCCHTFCSSCLRQSLSERRKCPQCAMETDTSRLRKNQRIEEVVQAWQKARAAILDLQVLATRASRGSNEGSVPFTSKAQGSRPAKRVKSEGSGHASTSTRPTRNSTASNRASGTAYDDAASSDLEIIESAPVVSRRSQRSSRGGNPDDPNLNVECPICQAQVRNADMNRHIDSGCAVIKPAGAAWESMFLSTSASTSGESSKGEAKGKGKAKDEEISGHPTTDPIPQISYAGMKLKRIHSLLEAFNLDLSVPPEAKMQDSKVAYLTKRHQRWSTIWNANSDVDPKDPRHKTPSQMRQQLKEWETTMSAQETHAIGNRDKYAKEHEKEFRELIRVGKEAQMAAKRKREEVAAAEEQSSGTKDDAMEVEEAGVSAGLDDKSASPTLHPPPSLFIPDSPMITPASMIKPRSSVRFAAAAGSPSPSPFHFPSSSPAPSVNQPEANPDVDESSEKTLPFRVLDLGTHVPIAAASTRDRKRSPSPYDPRGPRPSQRNREEEEMWARRAEEEGEKEDEDEAQSRAGGGGGGG</sequence>
<dbReference type="Proteomes" id="UP000249464">
    <property type="component" value="Unassembled WGS sequence"/>
</dbReference>
<comment type="pathway">
    <text evidence="3">Protein modification; protein ubiquitination.</text>
</comment>
<evidence type="ECO:0000256" key="17">
    <source>
        <dbReference type="ARBA" id="ARBA00074353"/>
    </source>
</evidence>
<dbReference type="EMBL" id="FQNC01000047">
    <property type="protein sequence ID" value="SGY77430.1"/>
    <property type="molecule type" value="Genomic_DNA"/>
</dbReference>
<evidence type="ECO:0000256" key="6">
    <source>
        <dbReference type="ARBA" id="ARBA00015551"/>
    </source>
</evidence>
<dbReference type="GO" id="GO:0061630">
    <property type="term" value="F:ubiquitin protein ligase activity"/>
    <property type="evidence" value="ECO:0007669"/>
    <property type="project" value="UniProtKB-EC"/>
</dbReference>
<dbReference type="Pfam" id="PF13923">
    <property type="entry name" value="zf-C3HC4_2"/>
    <property type="match status" value="1"/>
</dbReference>
<evidence type="ECO:0000256" key="16">
    <source>
        <dbReference type="ARBA" id="ARBA00031783"/>
    </source>
</evidence>
<dbReference type="GO" id="GO:0097505">
    <property type="term" value="C:Rad6-Rad18 complex"/>
    <property type="evidence" value="ECO:0007669"/>
    <property type="project" value="TreeGrafter"/>
</dbReference>
<dbReference type="GO" id="GO:0003697">
    <property type="term" value="F:single-stranded DNA binding"/>
    <property type="evidence" value="ECO:0007669"/>
    <property type="project" value="InterPro"/>
</dbReference>
<evidence type="ECO:0000256" key="2">
    <source>
        <dbReference type="ARBA" id="ARBA00004123"/>
    </source>
</evidence>
<dbReference type="Gene3D" id="3.30.40.10">
    <property type="entry name" value="Zinc/RING finger domain, C3HC4 (zinc finger)"/>
    <property type="match status" value="1"/>
</dbReference>
<keyword evidence="7" id="KW-0808">Transferase</keyword>
<organism evidence="22 23">
    <name type="scientific">Microbotryum silenes-dioicae</name>
    <dbReference type="NCBI Taxonomy" id="796604"/>
    <lineage>
        <taxon>Eukaryota</taxon>
        <taxon>Fungi</taxon>
        <taxon>Dikarya</taxon>
        <taxon>Basidiomycota</taxon>
        <taxon>Pucciniomycotina</taxon>
        <taxon>Microbotryomycetes</taxon>
        <taxon>Microbotryales</taxon>
        <taxon>Microbotryaceae</taxon>
        <taxon>Microbotryum</taxon>
    </lineage>
</organism>
<dbReference type="GO" id="GO:0008270">
    <property type="term" value="F:zinc ion binding"/>
    <property type="evidence" value="ECO:0007669"/>
    <property type="project" value="UniProtKB-KW"/>
</dbReference>
<dbReference type="PANTHER" id="PTHR14134:SF2">
    <property type="entry name" value="E3 UBIQUITIN-PROTEIN LIGASE RAD18"/>
    <property type="match status" value="1"/>
</dbReference>
<feature type="compositionally biased region" description="Low complexity" evidence="20">
    <location>
        <begin position="469"/>
        <end position="491"/>
    </location>
</feature>
<keyword evidence="10 19" id="KW-0863">Zinc-finger</keyword>
<evidence type="ECO:0000313" key="23">
    <source>
        <dbReference type="Proteomes" id="UP000249464"/>
    </source>
</evidence>
<dbReference type="PANTHER" id="PTHR14134">
    <property type="entry name" value="E3 UBIQUITIN-PROTEIN LIGASE RAD18"/>
    <property type="match status" value="1"/>
</dbReference>
<evidence type="ECO:0000256" key="13">
    <source>
        <dbReference type="ARBA" id="ARBA00023125"/>
    </source>
</evidence>
<dbReference type="InterPro" id="IPR013083">
    <property type="entry name" value="Znf_RING/FYVE/PHD"/>
</dbReference>
<evidence type="ECO:0000256" key="7">
    <source>
        <dbReference type="ARBA" id="ARBA00022679"/>
    </source>
</evidence>
<reference evidence="22 23" key="1">
    <citation type="submission" date="2016-11" db="EMBL/GenBank/DDBJ databases">
        <authorList>
            <person name="Jaros S."/>
            <person name="Januszkiewicz K."/>
            <person name="Wedrychowicz H."/>
        </authorList>
    </citation>
    <scope>NUCLEOTIDE SEQUENCE [LARGE SCALE GENOMIC DNA]</scope>
</reference>
<protein>
    <recommendedName>
        <fullName evidence="6">Postreplication repair E3 ubiquitin-protein ligase RAD18</fullName>
        <ecNumber evidence="5">2.3.2.27</ecNumber>
    </recommendedName>
    <alternativeName>
        <fullName evidence="17">Postreplication repair E3 ubiquitin-protein ligase rad18</fullName>
    </alternativeName>
    <alternativeName>
        <fullName evidence="16 18">RING-type E3 ubiquitin transferase RAD18</fullName>
    </alternativeName>
</protein>
<evidence type="ECO:0000256" key="10">
    <source>
        <dbReference type="ARBA" id="ARBA00022771"/>
    </source>
</evidence>
<feature type="domain" description="RING-type" evidence="21">
    <location>
        <begin position="43"/>
        <end position="81"/>
    </location>
</feature>
<feature type="compositionally biased region" description="Acidic residues" evidence="20">
    <location>
        <begin position="561"/>
        <end position="570"/>
    </location>
</feature>
<evidence type="ECO:0000259" key="21">
    <source>
        <dbReference type="PROSITE" id="PS50089"/>
    </source>
</evidence>
<evidence type="ECO:0000256" key="8">
    <source>
        <dbReference type="ARBA" id="ARBA00022723"/>
    </source>
</evidence>
<dbReference type="GO" id="GO:0006513">
    <property type="term" value="P:protein monoubiquitination"/>
    <property type="evidence" value="ECO:0007669"/>
    <property type="project" value="InterPro"/>
</dbReference>
<dbReference type="PROSITE" id="PS50089">
    <property type="entry name" value="ZF_RING_2"/>
    <property type="match status" value="1"/>
</dbReference>
<dbReference type="PROSITE" id="PS00518">
    <property type="entry name" value="ZF_RING_1"/>
    <property type="match status" value="1"/>
</dbReference>
<feature type="region of interest" description="Disordered" evidence="20">
    <location>
        <begin position="432"/>
        <end position="582"/>
    </location>
</feature>
<evidence type="ECO:0000256" key="15">
    <source>
        <dbReference type="ARBA" id="ARBA00023242"/>
    </source>
</evidence>
<dbReference type="Gene3D" id="3.30.160.60">
    <property type="entry name" value="Classic Zinc Finger"/>
    <property type="match status" value="1"/>
</dbReference>